<evidence type="ECO:0000256" key="3">
    <source>
        <dbReference type="ARBA" id="ARBA00023157"/>
    </source>
</evidence>
<dbReference type="Gene3D" id="2.60.40.1930">
    <property type="match status" value="3"/>
</dbReference>
<dbReference type="Ensembl" id="ENSSFOT00015019945.2">
    <property type="protein sequence ID" value="ENSSFOP00015019718.2"/>
    <property type="gene ID" value="ENSSFOG00015012633.2"/>
</dbReference>
<dbReference type="InterPro" id="IPR041555">
    <property type="entry name" value="MG3"/>
</dbReference>
<dbReference type="Gene3D" id="6.20.50.160">
    <property type="match status" value="1"/>
</dbReference>
<dbReference type="OrthoDB" id="6359008at2759"/>
<dbReference type="InterPro" id="IPR000020">
    <property type="entry name" value="Anaphylatoxin/fibulin"/>
</dbReference>
<dbReference type="InterPro" id="IPR018081">
    <property type="entry name" value="Anaphylatoxin_comp_syst"/>
</dbReference>
<dbReference type="GO" id="GO:0004866">
    <property type="term" value="F:endopeptidase inhibitor activity"/>
    <property type="evidence" value="ECO:0007669"/>
    <property type="project" value="InterPro"/>
</dbReference>
<dbReference type="Pfam" id="PF00207">
    <property type="entry name" value="A2M"/>
    <property type="match status" value="1"/>
</dbReference>
<feature type="domain" description="NTR" evidence="6">
    <location>
        <begin position="1480"/>
        <end position="1618"/>
    </location>
</feature>
<dbReference type="InterPro" id="IPR048843">
    <property type="entry name" value="C5_CUB"/>
</dbReference>
<keyword evidence="4" id="KW-0732">Signal</keyword>
<dbReference type="InterPro" id="IPR001134">
    <property type="entry name" value="Netrin_domain"/>
</dbReference>
<dbReference type="SUPFAM" id="SSF49410">
    <property type="entry name" value="Alpha-macroglobulin receptor domain"/>
    <property type="match status" value="1"/>
</dbReference>
<dbReference type="Gene3D" id="1.50.10.20">
    <property type="match status" value="1"/>
</dbReference>
<dbReference type="SMART" id="SM01360">
    <property type="entry name" value="A2M"/>
    <property type="match status" value="1"/>
</dbReference>
<dbReference type="Pfam" id="PF21309">
    <property type="entry name" value="C5_CUB"/>
    <property type="match status" value="1"/>
</dbReference>
<dbReference type="PANTHER" id="PTHR11412:SF83">
    <property type="entry name" value="COMPLEMENT C5"/>
    <property type="match status" value="1"/>
</dbReference>
<dbReference type="Pfam" id="PF07678">
    <property type="entry name" value="TED_complement"/>
    <property type="match status" value="1"/>
</dbReference>
<evidence type="ECO:0000256" key="1">
    <source>
        <dbReference type="ARBA" id="ARBA00004613"/>
    </source>
</evidence>
<dbReference type="InterPro" id="IPR008930">
    <property type="entry name" value="Terpenoid_cyclase/PrenylTrfase"/>
</dbReference>
<dbReference type="SUPFAM" id="SSF48239">
    <property type="entry name" value="Terpenoid cyclases/Protein prenyltransferases"/>
    <property type="match status" value="1"/>
</dbReference>
<evidence type="ECO:0000256" key="2">
    <source>
        <dbReference type="ARBA" id="ARBA00022525"/>
    </source>
</evidence>
<reference evidence="7" key="2">
    <citation type="submission" date="2025-08" db="UniProtKB">
        <authorList>
            <consortium name="Ensembl"/>
        </authorList>
    </citation>
    <scope>IDENTIFICATION</scope>
</reference>
<dbReference type="PROSITE" id="PS01178">
    <property type="entry name" value="ANAPHYLATOXIN_2"/>
    <property type="match status" value="1"/>
</dbReference>
<dbReference type="Proteomes" id="UP000694397">
    <property type="component" value="Chromosome 17"/>
</dbReference>
<dbReference type="InterPro" id="IPR001599">
    <property type="entry name" value="Macroglobln_a2"/>
</dbReference>
<comment type="subcellular location">
    <subcellularLocation>
        <location evidence="1">Secreted</location>
    </subcellularLocation>
</comment>
<feature type="domain" description="Anaphylatoxin-like" evidence="5">
    <location>
        <begin position="658"/>
        <end position="693"/>
    </location>
</feature>
<dbReference type="Gene3D" id="2.60.40.1940">
    <property type="match status" value="1"/>
</dbReference>
<dbReference type="SMART" id="SM01361">
    <property type="entry name" value="A2M_recep"/>
    <property type="match status" value="1"/>
</dbReference>
<dbReference type="Gene3D" id="2.60.120.1540">
    <property type="match status" value="1"/>
</dbReference>
<dbReference type="Pfam" id="PF07703">
    <property type="entry name" value="A2M_BRD"/>
    <property type="match status" value="1"/>
</dbReference>
<dbReference type="PANTHER" id="PTHR11412">
    <property type="entry name" value="MACROGLOBULIN / COMPLEMENT"/>
    <property type="match status" value="1"/>
</dbReference>
<dbReference type="PROSITE" id="PS50189">
    <property type="entry name" value="NTR"/>
    <property type="match status" value="1"/>
</dbReference>
<dbReference type="SMART" id="SM01359">
    <property type="entry name" value="A2M_N_2"/>
    <property type="match status" value="1"/>
</dbReference>
<dbReference type="Gene3D" id="1.20.91.20">
    <property type="entry name" value="Anaphylotoxins (complement system)"/>
    <property type="match status" value="1"/>
</dbReference>
<dbReference type="InterPro" id="IPR013783">
    <property type="entry name" value="Ig-like_fold"/>
</dbReference>
<dbReference type="Pfam" id="PF01759">
    <property type="entry name" value="NTR"/>
    <property type="match status" value="1"/>
</dbReference>
<evidence type="ECO:0000259" key="6">
    <source>
        <dbReference type="PROSITE" id="PS50189"/>
    </source>
</evidence>
<dbReference type="Pfam" id="PF17789">
    <property type="entry name" value="MG4"/>
    <property type="match status" value="1"/>
</dbReference>
<keyword evidence="3" id="KW-1015">Disulfide bond</keyword>
<feature type="signal peptide" evidence="4">
    <location>
        <begin position="1"/>
        <end position="19"/>
    </location>
</feature>
<organism evidence="7 8">
    <name type="scientific">Scleropages formosus</name>
    <name type="common">Asian bonytongue</name>
    <name type="synonym">Osteoglossum formosum</name>
    <dbReference type="NCBI Taxonomy" id="113540"/>
    <lineage>
        <taxon>Eukaryota</taxon>
        <taxon>Metazoa</taxon>
        <taxon>Chordata</taxon>
        <taxon>Craniata</taxon>
        <taxon>Vertebrata</taxon>
        <taxon>Euteleostomi</taxon>
        <taxon>Actinopterygii</taxon>
        <taxon>Neopterygii</taxon>
        <taxon>Teleostei</taxon>
        <taxon>Osteoglossocephala</taxon>
        <taxon>Osteoglossomorpha</taxon>
        <taxon>Osteoglossiformes</taxon>
        <taxon>Osteoglossidae</taxon>
        <taxon>Scleropages</taxon>
    </lineage>
</organism>
<proteinExistence type="predicted"/>
<dbReference type="Gene3D" id="2.60.40.10">
    <property type="entry name" value="Immunoglobulins"/>
    <property type="match status" value="2"/>
</dbReference>
<dbReference type="InterPro" id="IPR018933">
    <property type="entry name" value="Netrin_module_non-TIMP"/>
</dbReference>
<dbReference type="SMART" id="SM00104">
    <property type="entry name" value="ANATO"/>
    <property type="match status" value="1"/>
</dbReference>
<dbReference type="PROSITE" id="PS01177">
    <property type="entry name" value="ANAPHYLATOXIN_1"/>
    <property type="match status" value="1"/>
</dbReference>
<dbReference type="InterPro" id="IPR041425">
    <property type="entry name" value="C3/4/5_MG1"/>
</dbReference>
<dbReference type="SMART" id="SM00643">
    <property type="entry name" value="C345C"/>
    <property type="match status" value="1"/>
</dbReference>
<dbReference type="SUPFAM" id="SSF50242">
    <property type="entry name" value="TIMP-like"/>
    <property type="match status" value="1"/>
</dbReference>
<dbReference type="Pfam" id="PF17791">
    <property type="entry name" value="MG3"/>
    <property type="match status" value="1"/>
</dbReference>
<dbReference type="InterPro" id="IPR040839">
    <property type="entry name" value="MG4"/>
</dbReference>
<accession>A0A8C9V417</accession>
<dbReference type="Pfam" id="PF01821">
    <property type="entry name" value="ANATO"/>
    <property type="match status" value="1"/>
</dbReference>
<evidence type="ECO:0000256" key="4">
    <source>
        <dbReference type="SAM" id="SignalP"/>
    </source>
</evidence>
<dbReference type="GeneTree" id="ENSGT00940000155670"/>
<dbReference type="Pfam" id="PF07677">
    <property type="entry name" value="A2M_recep"/>
    <property type="match status" value="1"/>
</dbReference>
<dbReference type="InterPro" id="IPR002890">
    <property type="entry name" value="MG2"/>
</dbReference>
<dbReference type="GO" id="GO:0005615">
    <property type="term" value="C:extracellular space"/>
    <property type="evidence" value="ECO:0007669"/>
    <property type="project" value="InterPro"/>
</dbReference>
<feature type="chain" id="PRO_5034190539" evidence="4">
    <location>
        <begin position="20"/>
        <end position="1619"/>
    </location>
</feature>
<protein>
    <submittedName>
        <fullName evidence="7">Complement component 5</fullName>
    </submittedName>
</protein>
<dbReference type="Pfam" id="PF17790">
    <property type="entry name" value="MG1"/>
    <property type="match status" value="1"/>
</dbReference>
<evidence type="ECO:0000259" key="5">
    <source>
        <dbReference type="PROSITE" id="PS01178"/>
    </source>
</evidence>
<dbReference type="Gene3D" id="2.60.40.690">
    <property type="entry name" value="Alpha-macroglobulin, receptor-binding domain"/>
    <property type="match status" value="1"/>
</dbReference>
<reference evidence="7 8" key="1">
    <citation type="submission" date="2019-04" db="EMBL/GenBank/DDBJ databases">
        <authorList>
            <consortium name="Wellcome Sanger Institute Data Sharing"/>
        </authorList>
    </citation>
    <scope>NUCLEOTIDE SEQUENCE [LARGE SCALE GENOMIC DNA]</scope>
</reference>
<dbReference type="InterPro" id="IPR036595">
    <property type="entry name" value="A-macroglobulin_rcpt-bd_sf"/>
</dbReference>
<gene>
    <name evidence="7" type="primary">LOC108938447</name>
</gene>
<dbReference type="InterPro" id="IPR011626">
    <property type="entry name" value="Alpha-macroglobulin_TED"/>
</dbReference>
<evidence type="ECO:0000313" key="8">
    <source>
        <dbReference type="Proteomes" id="UP000694397"/>
    </source>
</evidence>
<dbReference type="InterPro" id="IPR008993">
    <property type="entry name" value="TIMP-like_OB-fold"/>
</dbReference>
<dbReference type="InterPro" id="IPR009048">
    <property type="entry name" value="A-macroglobulin_rcpt-bd"/>
</dbReference>
<keyword evidence="2" id="KW-0964">Secreted</keyword>
<keyword evidence="8" id="KW-1185">Reference proteome</keyword>
<evidence type="ECO:0000313" key="7">
    <source>
        <dbReference type="Ensembl" id="ENSSFOP00015019718.2"/>
    </source>
</evidence>
<dbReference type="Gene3D" id="2.20.130.20">
    <property type="match status" value="1"/>
</dbReference>
<dbReference type="Pfam" id="PF01835">
    <property type="entry name" value="MG2"/>
    <property type="match status" value="1"/>
</dbReference>
<sequence length="1619" mass="182310">IKILLLFPFLLTVVVQLFGYNEESTFIVSLKSYPDKRQTFATQSVTLSSANRFQDVATLRLLPKDFPKEASYVYLEAMSTNFTREEKVEVTRENGFFFIQTDKPLYNPEQSVKVRVFSLDEELRPALRPVTLTFVDPDAVKMDIVELRDVSGVLSMQTPFKIPLKPKCGVWRIEATYTDDFSTQATAEFEVKEYVLPSISVQIQPEASYISSVTFHSFKLTVTARYVHGSPVSSAQVFLRFGYTEGSQTTIIPNTVTKQELIDGFLEVSINVEEALKLLEDSGPRTLQDMDGKFLYVAVSLRETDGGISQEAELATVKFLQSPFTMALVATPPFIKPGLPYSLRVLVKDPLGQPVGQVPVKVRATMTNNNGEESLLDYSGTTEGYAQTSRNDGTAIFIYNMPSDSKAAVFTLETADKSLSPSNQAMLRHETTAYYSIDKRYLYIDWASHYQELNAGEYLTISVYFQHYSNISLQTFSYQVISKGKIVKFDTVNRYGRSNYQAINFQVTPDMVPSARLLVYYIMTGENITELVADSVWINVKGKCVNDLQMRLSAPTKEYSPKDNLALTVKAKHNSLVALSSIDTAIYNLKAFRKDPMTRVLRHIEQSDHGCGGGGGKDNADVFRLAGLTFMTNANAKAAQLEGILSWEISENGHLKNCCLAGIKTIPTLDTCSARARRLSNSEECKKAFRECCEFRLKLEHQNKNELQLARMGESFGLEAPRVRSYFPESWLWETHRISDRSGLFSLSKPLPDSLTTWEIKAVGMFSEGICVADALRVQVTQKVSLDVPLPYSMVRGEQVELRGSVYSQYFTGSWFCVTLTVPKGVCLLQGRQTEDGQAQSTPCIKTSLKEELVNLVSFTLMALEAGSHTLRFTLKSPLGSETLIKTLRVVPEGIRTELNTGGTLDPQGVYGELLRLLHTCITQMLSLSVIIIAICSSELLGDIMFIMTDPKGLYQLTNLPRGSAEVEIMGILPIYYVFHYLEETERWDLLGDDTTSHRVALKRKLKEGITSVMSFRKKLEYGYSMWKDREASTWLTALVVKTFGQVDKYVTVDRRSLCNSLFWLQSSRQNADGSFKELADYKPLKLMGAGANVKEQAAYLTSFVIIGIKNAMAVPECSLEEFNKLLKNAERFLFDNIKSLKNMYVRAITAYSLALLDKSSIPARELYETLQNYAQVKGNPPVVRFWQEQSTSPNPSAPNKASAQSVETTVYVLLMALLYGDSEYAAPIIRWLSQDQRYGGGFQSTQDTVLTLEALTKYSTLVKHAKLDMEIRASYRNKGELEIIKLSQRKPVGKAIQVNKDDDVVLITGSSTGVSVANMKTVYYTTTQSNDNCHFHLTIEVHPPVPSSSDPMLLAPRLVACAKYNPRDNEVYTESAHTVMEIHLPTGMQPFQEDLEMMQNGLESVVSHYEIKEDQVILQLDTIPSDTFLCVGFRMQELFRTGMVSSSLFKVYEYHSQCSKLYHAHEERKLLQLCEGDQCQCMTGRLGKIWQVLVKDMRTFKVQIEYSKGEGDFVNYVAKIEDVFKKGKERNCINTEVTFVKKATCTDVKLQDGAHYLIMGAEGMQILHNRRYKYKFPLDSEAWVEKWPTASDCKGKPCSDFLNIMEDFAEDFLLMGCP</sequence>
<dbReference type="CDD" id="cd00017">
    <property type="entry name" value="ANATO"/>
    <property type="match status" value="1"/>
</dbReference>
<dbReference type="InterPro" id="IPR050473">
    <property type="entry name" value="A2M/Complement_sys"/>
</dbReference>
<name>A0A8C9V417_SCLFO</name>
<reference evidence="7" key="3">
    <citation type="submission" date="2025-09" db="UniProtKB">
        <authorList>
            <consortium name="Ensembl"/>
        </authorList>
    </citation>
    <scope>IDENTIFICATION</scope>
</reference>
<dbReference type="InterPro" id="IPR011625">
    <property type="entry name" value="A2M_N_BRD"/>
</dbReference>
<dbReference type="SUPFAM" id="SSF47686">
    <property type="entry name" value="Anaphylotoxins (complement system)"/>
    <property type="match status" value="1"/>
</dbReference>